<gene>
    <name evidence="1" type="ORF">DPMN_116808</name>
</gene>
<keyword evidence="2" id="KW-1185">Reference proteome</keyword>
<dbReference type="AlphaFoldDB" id="A0A9D4KPH0"/>
<reference evidence="1" key="1">
    <citation type="journal article" date="2019" name="bioRxiv">
        <title>The Genome of the Zebra Mussel, Dreissena polymorpha: A Resource for Invasive Species Research.</title>
        <authorList>
            <person name="McCartney M.A."/>
            <person name="Auch B."/>
            <person name="Kono T."/>
            <person name="Mallez S."/>
            <person name="Zhang Y."/>
            <person name="Obille A."/>
            <person name="Becker A."/>
            <person name="Abrahante J.E."/>
            <person name="Garbe J."/>
            <person name="Badalamenti J.P."/>
            <person name="Herman A."/>
            <person name="Mangelson H."/>
            <person name="Liachko I."/>
            <person name="Sullivan S."/>
            <person name="Sone E.D."/>
            <person name="Koren S."/>
            <person name="Silverstein K.A.T."/>
            <person name="Beckman K.B."/>
            <person name="Gohl D.M."/>
        </authorList>
    </citation>
    <scope>NUCLEOTIDE SEQUENCE</scope>
    <source>
        <strain evidence="1">Duluth1</strain>
        <tissue evidence="1">Whole animal</tissue>
    </source>
</reference>
<name>A0A9D4KPH0_DREPO</name>
<evidence type="ECO:0000313" key="1">
    <source>
        <dbReference type="EMBL" id="KAH3843294.1"/>
    </source>
</evidence>
<organism evidence="1 2">
    <name type="scientific">Dreissena polymorpha</name>
    <name type="common">Zebra mussel</name>
    <name type="synonym">Mytilus polymorpha</name>
    <dbReference type="NCBI Taxonomy" id="45954"/>
    <lineage>
        <taxon>Eukaryota</taxon>
        <taxon>Metazoa</taxon>
        <taxon>Spiralia</taxon>
        <taxon>Lophotrochozoa</taxon>
        <taxon>Mollusca</taxon>
        <taxon>Bivalvia</taxon>
        <taxon>Autobranchia</taxon>
        <taxon>Heteroconchia</taxon>
        <taxon>Euheterodonta</taxon>
        <taxon>Imparidentia</taxon>
        <taxon>Neoheterodontei</taxon>
        <taxon>Myida</taxon>
        <taxon>Dreissenoidea</taxon>
        <taxon>Dreissenidae</taxon>
        <taxon>Dreissena</taxon>
    </lineage>
</organism>
<evidence type="ECO:0000313" key="2">
    <source>
        <dbReference type="Proteomes" id="UP000828390"/>
    </source>
</evidence>
<reference evidence="1" key="2">
    <citation type="submission" date="2020-11" db="EMBL/GenBank/DDBJ databases">
        <authorList>
            <person name="McCartney M.A."/>
            <person name="Auch B."/>
            <person name="Kono T."/>
            <person name="Mallez S."/>
            <person name="Becker A."/>
            <person name="Gohl D.M."/>
            <person name="Silverstein K.A.T."/>
            <person name="Koren S."/>
            <person name="Bechman K.B."/>
            <person name="Herman A."/>
            <person name="Abrahante J.E."/>
            <person name="Garbe J."/>
        </authorList>
    </citation>
    <scope>NUCLEOTIDE SEQUENCE</scope>
    <source>
        <strain evidence="1">Duluth1</strain>
        <tissue evidence="1">Whole animal</tissue>
    </source>
</reference>
<sequence>MYNPNRLLPRTGTLEGQRYHERLLGCYHTIPQEKKNCYHLGGPAESLISPMVETAVCVDL</sequence>
<proteinExistence type="predicted"/>
<protein>
    <submittedName>
        <fullName evidence="1">Uncharacterized protein</fullName>
    </submittedName>
</protein>
<accession>A0A9D4KPH0</accession>
<dbReference type="Proteomes" id="UP000828390">
    <property type="component" value="Unassembled WGS sequence"/>
</dbReference>
<dbReference type="EMBL" id="JAIWYP010000004">
    <property type="protein sequence ID" value="KAH3843294.1"/>
    <property type="molecule type" value="Genomic_DNA"/>
</dbReference>
<comment type="caution">
    <text evidence="1">The sequence shown here is derived from an EMBL/GenBank/DDBJ whole genome shotgun (WGS) entry which is preliminary data.</text>
</comment>